<sequence>MKGKFKLETMKNAMKTIFAVLAIAVTIGACKPKTEETATEKDTTATETVAPVEADTTQAPVAGDSTAKQ</sequence>
<dbReference type="Proteomes" id="UP000266183">
    <property type="component" value="Chromosome"/>
</dbReference>
<accession>A0A385SJ02</accession>
<feature type="region of interest" description="Disordered" evidence="1">
    <location>
        <begin position="34"/>
        <end position="69"/>
    </location>
</feature>
<feature type="compositionally biased region" description="Low complexity" evidence="1">
    <location>
        <begin position="45"/>
        <end position="57"/>
    </location>
</feature>
<dbReference type="PROSITE" id="PS51257">
    <property type="entry name" value="PROKAR_LIPOPROTEIN"/>
    <property type="match status" value="1"/>
</dbReference>
<gene>
    <name evidence="2" type="ORF">D4L85_07620</name>
</gene>
<evidence type="ECO:0000313" key="3">
    <source>
        <dbReference type="Proteomes" id="UP000266183"/>
    </source>
</evidence>
<dbReference type="EMBL" id="CP032382">
    <property type="protein sequence ID" value="AYB30456.1"/>
    <property type="molecule type" value="Genomic_DNA"/>
</dbReference>
<reference evidence="3" key="1">
    <citation type="submission" date="2018-09" db="EMBL/GenBank/DDBJ databases">
        <title>Chryseolinea sp. KIS68-18 isolated from soil.</title>
        <authorList>
            <person name="Weon H.-Y."/>
            <person name="Kwon S.-W."/>
            <person name="Lee S.A."/>
        </authorList>
    </citation>
    <scope>NUCLEOTIDE SEQUENCE [LARGE SCALE GENOMIC DNA]</scope>
    <source>
        <strain evidence="3">KIS68-18</strain>
    </source>
</reference>
<evidence type="ECO:0000256" key="1">
    <source>
        <dbReference type="SAM" id="MobiDB-lite"/>
    </source>
</evidence>
<dbReference type="AlphaFoldDB" id="A0A385SJ02"/>
<dbReference type="KEGG" id="chk:D4L85_07620"/>
<keyword evidence="3" id="KW-1185">Reference proteome</keyword>
<organism evidence="2 3">
    <name type="scientific">Chryseolinea soli</name>
    <dbReference type="NCBI Taxonomy" id="2321403"/>
    <lineage>
        <taxon>Bacteria</taxon>
        <taxon>Pseudomonadati</taxon>
        <taxon>Bacteroidota</taxon>
        <taxon>Cytophagia</taxon>
        <taxon>Cytophagales</taxon>
        <taxon>Fulvivirgaceae</taxon>
        <taxon>Chryseolinea</taxon>
    </lineage>
</organism>
<feature type="compositionally biased region" description="Basic and acidic residues" evidence="1">
    <location>
        <begin position="34"/>
        <end position="44"/>
    </location>
</feature>
<name>A0A385SJ02_9BACT</name>
<evidence type="ECO:0000313" key="2">
    <source>
        <dbReference type="EMBL" id="AYB30456.1"/>
    </source>
</evidence>
<protein>
    <submittedName>
        <fullName evidence="2">Uncharacterized protein</fullName>
    </submittedName>
</protein>
<proteinExistence type="predicted"/>